<feature type="domain" description="Tf2-1-like SH3-like" evidence="1">
    <location>
        <begin position="140"/>
        <end position="201"/>
    </location>
</feature>
<dbReference type="PANTHER" id="PTHR35305">
    <property type="entry name" value="FAD-BINDING PROTEIN"/>
    <property type="match status" value="1"/>
</dbReference>
<organism evidence="3 4">
    <name type="scientific">Vigna radiata var. radiata</name>
    <name type="common">Mung bean</name>
    <name type="synonym">Phaseolus aureus</name>
    <dbReference type="NCBI Taxonomy" id="3916"/>
    <lineage>
        <taxon>Eukaryota</taxon>
        <taxon>Viridiplantae</taxon>
        <taxon>Streptophyta</taxon>
        <taxon>Embryophyta</taxon>
        <taxon>Tracheophyta</taxon>
        <taxon>Spermatophyta</taxon>
        <taxon>Magnoliopsida</taxon>
        <taxon>eudicotyledons</taxon>
        <taxon>Gunneridae</taxon>
        <taxon>Pentapetalae</taxon>
        <taxon>rosids</taxon>
        <taxon>fabids</taxon>
        <taxon>Fabales</taxon>
        <taxon>Fabaceae</taxon>
        <taxon>Papilionoideae</taxon>
        <taxon>50 kb inversion clade</taxon>
        <taxon>NPAAA clade</taxon>
        <taxon>indigoferoid/millettioid clade</taxon>
        <taxon>Phaseoleae</taxon>
        <taxon>Vigna</taxon>
    </lineage>
</organism>
<accession>A0A3Q0F4N4</accession>
<dbReference type="Pfam" id="PF25071">
    <property type="entry name" value="DUF7795"/>
    <property type="match status" value="1"/>
</dbReference>
<reference evidence="3" key="1">
    <citation type="journal article" date="2014" name="Nat. Commun.">
        <title>Genome sequence of mungbean and insights into evolution within Vigna species.</title>
        <authorList>
            <person name="Kang Y.J."/>
            <person name="Kim S.K."/>
            <person name="Kim M.Y."/>
            <person name="Lestari P."/>
            <person name="Kim K.H."/>
            <person name="Ha B.K."/>
            <person name="Jun T.H."/>
            <person name="Hwang W.J."/>
            <person name="Lee T."/>
            <person name="Lee J."/>
            <person name="Shim S."/>
            <person name="Yoon M.Y."/>
            <person name="Jang Y.E."/>
            <person name="Han K.S."/>
            <person name="Taeprayoon P."/>
            <person name="Yoon N."/>
            <person name="Somta P."/>
            <person name="Tanya P."/>
            <person name="Kim K.S."/>
            <person name="Gwag J.G."/>
            <person name="Moon J.K."/>
            <person name="Lee Y.H."/>
            <person name="Park B.S."/>
            <person name="Bombarely A."/>
            <person name="Doyle J.J."/>
            <person name="Jackson S.A."/>
            <person name="Schafleitner R."/>
            <person name="Srinives P."/>
            <person name="Varshney R.K."/>
            <person name="Lee S.H."/>
        </authorList>
    </citation>
    <scope>NUCLEOTIDE SEQUENCE [LARGE SCALE GENOMIC DNA]</scope>
    <source>
        <strain evidence="3">cv. VC1973A</strain>
    </source>
</reference>
<dbReference type="RefSeq" id="XP_022638461.1">
    <property type="nucleotide sequence ID" value="XM_022782740.1"/>
</dbReference>
<dbReference type="InterPro" id="IPR056924">
    <property type="entry name" value="SH3_Tf2-1"/>
</dbReference>
<name>A0A3Q0F4N4_VIGRR</name>
<dbReference type="Proteomes" id="UP000087766">
    <property type="component" value="Chromosome 7"/>
</dbReference>
<evidence type="ECO:0000313" key="3">
    <source>
        <dbReference type="Proteomes" id="UP000087766"/>
    </source>
</evidence>
<feature type="domain" description="DUF7795" evidence="2">
    <location>
        <begin position="11"/>
        <end position="96"/>
    </location>
</feature>
<evidence type="ECO:0000313" key="4">
    <source>
        <dbReference type="RefSeq" id="XP_022638461.1"/>
    </source>
</evidence>
<keyword evidence="3" id="KW-1185">Reference proteome</keyword>
<dbReference type="Pfam" id="PF24626">
    <property type="entry name" value="SH3_Tf2-1"/>
    <property type="match status" value="1"/>
</dbReference>
<dbReference type="AlphaFoldDB" id="A0A3Q0F4N4"/>
<dbReference type="KEGG" id="vra:106766144"/>
<reference evidence="4" key="2">
    <citation type="submission" date="2025-08" db="UniProtKB">
        <authorList>
            <consortium name="RefSeq"/>
        </authorList>
    </citation>
    <scope>IDENTIFICATION</scope>
    <source>
        <tissue evidence="4">Leaf</tissue>
    </source>
</reference>
<sequence length="356" mass="40588">MESNEDQSLAELEEEIFKKFRAFMTGIAKIDELGIAGSRLLSGFQQAIEFIRRPPIDMNSKLVDKIIVANETKRVKAYINSGCRKLNESIQSLTNYENTWTPRSLTSLGLPLAENGYLESKKTLMTLQKNTRPVEIKVDDWVYLKIRSHRQISMSVRLHSKLAARYYGPFKVIQKIGEVAFKLQLPENARIHPVFHASQLKLAIGTQQVEKELPTDLQANGPTCWPSRVINSRVQLHEGNPREQVLIEWQGGGMENAKVSRLSKEILNELEGLLGDVTSAIQTTDGKLLAFSGLDFDVELIEQYSMVKQDYLMQEKIVSALDLKMSLEELESYCQMWSLRPFINDEIVHGAWEHIH</sequence>
<protein>
    <submittedName>
        <fullName evidence="4">Uncharacterized protein LOC106766144</fullName>
    </submittedName>
</protein>
<dbReference type="OrthoDB" id="744228at2759"/>
<dbReference type="GeneID" id="106766144"/>
<dbReference type="PANTHER" id="PTHR35305:SF2">
    <property type="entry name" value="FAD-BINDING PROTEIN"/>
    <property type="match status" value="1"/>
</dbReference>
<evidence type="ECO:0000259" key="1">
    <source>
        <dbReference type="Pfam" id="PF24626"/>
    </source>
</evidence>
<proteinExistence type="predicted"/>
<evidence type="ECO:0000259" key="2">
    <source>
        <dbReference type="Pfam" id="PF25071"/>
    </source>
</evidence>
<dbReference type="STRING" id="3916.A0A3Q0F4N4"/>
<gene>
    <name evidence="4" type="primary">LOC106766144</name>
</gene>
<dbReference type="InterPro" id="IPR056697">
    <property type="entry name" value="DUF7795"/>
</dbReference>